<dbReference type="SUPFAM" id="SSF56801">
    <property type="entry name" value="Acetyl-CoA synthetase-like"/>
    <property type="match status" value="1"/>
</dbReference>
<dbReference type="AlphaFoldDB" id="A0A0N9NF77"/>
<dbReference type="STRING" id="1136941.ACH46_06880"/>
<dbReference type="PATRIC" id="fig|1136941.3.peg.1411"/>
<dbReference type="Gene3D" id="3.40.50.12780">
    <property type="entry name" value="N-terminal domain of ligase-like"/>
    <property type="match status" value="1"/>
</dbReference>
<proteinExistence type="predicted"/>
<organism evidence="1 2">
    <name type="scientific">Gordonia phthalatica</name>
    <dbReference type="NCBI Taxonomy" id="1136941"/>
    <lineage>
        <taxon>Bacteria</taxon>
        <taxon>Bacillati</taxon>
        <taxon>Actinomycetota</taxon>
        <taxon>Actinomycetes</taxon>
        <taxon>Mycobacteriales</taxon>
        <taxon>Gordoniaceae</taxon>
        <taxon>Gordonia</taxon>
    </lineage>
</organism>
<dbReference type="InterPro" id="IPR042099">
    <property type="entry name" value="ANL_N_sf"/>
</dbReference>
<dbReference type="OrthoDB" id="3396763at2"/>
<accession>A0A0N9NF77</accession>
<dbReference type="RefSeq" id="WP_062392259.1">
    <property type="nucleotide sequence ID" value="NZ_CP011853.1"/>
</dbReference>
<evidence type="ECO:0000313" key="2">
    <source>
        <dbReference type="Proteomes" id="UP000063789"/>
    </source>
</evidence>
<reference evidence="1 2" key="2">
    <citation type="journal article" date="2017" name="Int. J. Syst. Evol. Microbiol.">
        <title>Gordonia phthalatica sp. nov., a di-n-butyl phthalate-degrading bacterium isolated from activated sludge.</title>
        <authorList>
            <person name="Jin D."/>
            <person name="Kong X."/>
            <person name="Jia M."/>
            <person name="Yu X."/>
            <person name="Wang X."/>
            <person name="Zhuang X."/>
            <person name="Deng Y."/>
            <person name="Bai Z."/>
        </authorList>
    </citation>
    <scope>NUCLEOTIDE SEQUENCE [LARGE SCALE GENOMIC DNA]</scope>
    <source>
        <strain evidence="1 2">QH-11</strain>
    </source>
</reference>
<sequence>MNTTTLTGAILAAAPDHARPMLTYYNESTGERTELSGATLGNWAAKIGNFLRDGVGLIAGDQVRVDLPEHWQTAAILLGSWWAGAQVLIGDADGDARVVFTSRDRIDAHDEDEVVVVPLDPFAMGVRDLPIGLSDFGESIRAHGDRFVPSGAGDLAVDDVSVQDVVTAVAGDVTAGDRIISVLPWRTAAEVVANFAAPLVAGASLVYVDGPADDARLDKTAATEKATVTWR</sequence>
<evidence type="ECO:0000313" key="1">
    <source>
        <dbReference type="EMBL" id="ALG84278.1"/>
    </source>
</evidence>
<dbReference type="EMBL" id="CP011853">
    <property type="protein sequence ID" value="ALG84278.1"/>
    <property type="molecule type" value="Genomic_DNA"/>
</dbReference>
<dbReference type="KEGG" id="goq:ACH46_06880"/>
<name>A0A0N9NF77_9ACTN</name>
<dbReference type="InterPro" id="IPR017523">
    <property type="entry name" value="Rv3268"/>
</dbReference>
<reference evidence="2" key="1">
    <citation type="submission" date="2015-06" db="EMBL/GenBank/DDBJ databases">
        <title>Complete genome sequence and metabolic analysis of phthalate degradation pathway in Gordonia sp. QH-11.</title>
        <authorList>
            <person name="Jin D."/>
            <person name="Kong X."/>
            <person name="Bai Z."/>
        </authorList>
    </citation>
    <scope>NUCLEOTIDE SEQUENCE [LARGE SCALE GENOMIC DNA]</scope>
    <source>
        <strain evidence="2">QH-11</strain>
    </source>
</reference>
<dbReference type="NCBIfam" id="TIGR03089">
    <property type="entry name" value="TIGR03089 family protein"/>
    <property type="match status" value="1"/>
</dbReference>
<protein>
    <submittedName>
        <fullName evidence="1">Acetyl-CoA synthetase</fullName>
    </submittedName>
</protein>
<keyword evidence="2" id="KW-1185">Reference proteome</keyword>
<dbReference type="Proteomes" id="UP000063789">
    <property type="component" value="Chromosome"/>
</dbReference>
<gene>
    <name evidence="1" type="ORF">ACH46_06880</name>
</gene>